<keyword evidence="4" id="KW-1185">Reference proteome</keyword>
<feature type="domain" description="Peptidase S1" evidence="2">
    <location>
        <begin position="19"/>
        <end position="219"/>
    </location>
</feature>
<reference evidence="3 4" key="2">
    <citation type="submission" date="2018-11" db="EMBL/GenBank/DDBJ databases">
        <authorList>
            <consortium name="Pathogen Informatics"/>
        </authorList>
    </citation>
    <scope>NUCLEOTIDE SEQUENCE [LARGE SCALE GENOMIC DNA]</scope>
    <source>
        <strain evidence="3 4">NST_G2</strain>
    </source>
</reference>
<dbReference type="AlphaFoldDB" id="A0A183SQ88"/>
<dbReference type="InterPro" id="IPR009003">
    <property type="entry name" value="Peptidase_S1_PA"/>
</dbReference>
<name>A0A183SQ88_SCHSO</name>
<dbReference type="Gene3D" id="2.40.10.10">
    <property type="entry name" value="Trypsin-like serine proteases"/>
    <property type="match status" value="2"/>
</dbReference>
<dbReference type="InterPro" id="IPR001254">
    <property type="entry name" value="Trypsin_dom"/>
</dbReference>
<dbReference type="InterPro" id="IPR043504">
    <property type="entry name" value="Peptidase_S1_PA_chymotrypsin"/>
</dbReference>
<accession>A0A183SQ88</accession>
<evidence type="ECO:0000313" key="3">
    <source>
        <dbReference type="EMBL" id="VDL92771.1"/>
    </source>
</evidence>
<dbReference type="PANTHER" id="PTHR24252:SF7">
    <property type="entry name" value="HYALIN"/>
    <property type="match status" value="1"/>
</dbReference>
<dbReference type="CDD" id="cd00190">
    <property type="entry name" value="Tryp_SPc"/>
    <property type="match status" value="1"/>
</dbReference>
<dbReference type="OrthoDB" id="546450at2759"/>
<dbReference type="SMART" id="SM00020">
    <property type="entry name" value="Tryp_SPc"/>
    <property type="match status" value="1"/>
</dbReference>
<dbReference type="Proteomes" id="UP000275846">
    <property type="component" value="Unassembled WGS sequence"/>
</dbReference>
<dbReference type="PRINTS" id="PR00722">
    <property type="entry name" value="CHYMOTRYPSIN"/>
</dbReference>
<reference evidence="5" key="1">
    <citation type="submission" date="2016-06" db="UniProtKB">
        <authorList>
            <consortium name="WormBaseParasite"/>
        </authorList>
    </citation>
    <scope>IDENTIFICATION</scope>
</reference>
<evidence type="ECO:0000256" key="1">
    <source>
        <dbReference type="ARBA" id="ARBA00023157"/>
    </source>
</evidence>
<protein>
    <submittedName>
        <fullName evidence="5">Peptidase S1 domain-containing protein</fullName>
    </submittedName>
</protein>
<organism evidence="5">
    <name type="scientific">Schistocephalus solidus</name>
    <name type="common">Tapeworm</name>
    <dbReference type="NCBI Taxonomy" id="70667"/>
    <lineage>
        <taxon>Eukaryota</taxon>
        <taxon>Metazoa</taxon>
        <taxon>Spiralia</taxon>
        <taxon>Lophotrochozoa</taxon>
        <taxon>Platyhelminthes</taxon>
        <taxon>Cestoda</taxon>
        <taxon>Eucestoda</taxon>
        <taxon>Diphyllobothriidea</taxon>
        <taxon>Diphyllobothriidae</taxon>
        <taxon>Schistocephalus</taxon>
    </lineage>
</organism>
<dbReference type="PANTHER" id="PTHR24252">
    <property type="entry name" value="ACROSIN-RELATED"/>
    <property type="match status" value="1"/>
</dbReference>
<proteinExistence type="predicted"/>
<evidence type="ECO:0000313" key="4">
    <source>
        <dbReference type="Proteomes" id="UP000275846"/>
    </source>
</evidence>
<dbReference type="SUPFAM" id="SSF50494">
    <property type="entry name" value="Trypsin-like serine proteases"/>
    <property type="match status" value="1"/>
</dbReference>
<keyword evidence="1" id="KW-1015">Disulfide bond</keyword>
<evidence type="ECO:0000313" key="5">
    <source>
        <dbReference type="WBParaSite" id="SSLN_0000658801-mRNA-1"/>
    </source>
</evidence>
<dbReference type="Pfam" id="PF00089">
    <property type="entry name" value="Trypsin"/>
    <property type="match status" value="1"/>
</dbReference>
<sequence length="221" mass="24381">MTAESSEVLDSMLHLMKQLISDPEFQNSSFNASAPSRTKMKLSGHVCGGSLISRSWVLTARHCFEYASVPSLNPSLSDNPAKWTVRVGEHNLQEPEEFQVDHVVEKIITYPHNAGKLNLLHFNDEAEGIRDDIALIKLKHPVKLNNYVQPACLPYPDEVFEAGTLCAFDSGGPLMCTSGIDGQYIIVGIISFGFKCASGYPGIYARVSAFLDWIQQTTAQM</sequence>
<dbReference type="STRING" id="70667.A0A183SQ88"/>
<gene>
    <name evidence="3" type="ORF">SSLN_LOCUS6386</name>
</gene>
<dbReference type="GO" id="GO:0004252">
    <property type="term" value="F:serine-type endopeptidase activity"/>
    <property type="evidence" value="ECO:0007669"/>
    <property type="project" value="InterPro"/>
</dbReference>
<dbReference type="InterPro" id="IPR001314">
    <property type="entry name" value="Peptidase_S1A"/>
</dbReference>
<evidence type="ECO:0000259" key="2">
    <source>
        <dbReference type="PROSITE" id="PS50240"/>
    </source>
</evidence>
<dbReference type="FunFam" id="2.40.10.10:FF:000068">
    <property type="entry name" value="transmembrane protease serine 2"/>
    <property type="match status" value="1"/>
</dbReference>
<dbReference type="EMBL" id="UYSU01033666">
    <property type="protein sequence ID" value="VDL92771.1"/>
    <property type="molecule type" value="Genomic_DNA"/>
</dbReference>
<dbReference type="GO" id="GO:0006508">
    <property type="term" value="P:proteolysis"/>
    <property type="evidence" value="ECO:0007669"/>
    <property type="project" value="InterPro"/>
</dbReference>
<dbReference type="WBParaSite" id="SSLN_0000658801-mRNA-1">
    <property type="protein sequence ID" value="SSLN_0000658801-mRNA-1"/>
    <property type="gene ID" value="SSLN_0000658801"/>
</dbReference>
<dbReference type="PROSITE" id="PS50240">
    <property type="entry name" value="TRYPSIN_DOM"/>
    <property type="match status" value="1"/>
</dbReference>